<accession>A0A510I5H3</accession>
<dbReference type="Pfam" id="PF00583">
    <property type="entry name" value="Acetyltransf_1"/>
    <property type="match status" value="1"/>
</dbReference>
<proteinExistence type="predicted"/>
<dbReference type="InterPro" id="IPR016181">
    <property type="entry name" value="Acyl_CoA_acyltransferase"/>
</dbReference>
<evidence type="ECO:0000259" key="1">
    <source>
        <dbReference type="PROSITE" id="PS51186"/>
    </source>
</evidence>
<feature type="domain" description="N-acetyltransferase" evidence="1">
    <location>
        <begin position="2"/>
        <end position="156"/>
    </location>
</feature>
<sequence length="156" mass="17625">MITFEKLVKAHESAILAIQLSENHVKFASTPQAFLSDSTPQIDKVVVRYKGEVVGFFKLDLNYSEYFDFCSGNALGFRTLALDSRMQGKGLGTECMKQLAIYVERNYEMRDYIYLTVNCKNIGAKVCYEKAGFEDTGKLYLNGPAGPQHIMRRKVA</sequence>
<reference evidence="3" key="1">
    <citation type="submission" date="2019-07" db="EMBL/GenBank/DDBJ databases">
        <title>Complete Genome Sequences of Vibrion rotiferianus strain AM7.</title>
        <authorList>
            <person name="Miyazaki K."/>
            <person name="Wiseschart A."/>
            <person name="Pootanakit K."/>
            <person name="Ishimori K."/>
            <person name="Kitahara K."/>
        </authorList>
    </citation>
    <scope>NUCLEOTIDE SEQUENCE [LARGE SCALE GENOMIC DNA]</scope>
    <source>
        <strain evidence="3">AM7</strain>
    </source>
</reference>
<dbReference type="Proteomes" id="UP000315115">
    <property type="component" value="Chromosome 1"/>
</dbReference>
<name>A0A510I5H3_9VIBR</name>
<protein>
    <submittedName>
        <fullName evidence="2">N-acetyltransferase</fullName>
    </submittedName>
</protein>
<dbReference type="SUPFAM" id="SSF55729">
    <property type="entry name" value="Acyl-CoA N-acyltransferases (Nat)"/>
    <property type="match status" value="1"/>
</dbReference>
<gene>
    <name evidence="2" type="ORF">VroAM7_16060</name>
</gene>
<evidence type="ECO:0000313" key="3">
    <source>
        <dbReference type="Proteomes" id="UP000315115"/>
    </source>
</evidence>
<dbReference type="Gene3D" id="3.40.630.30">
    <property type="match status" value="1"/>
</dbReference>
<keyword evidence="2" id="KW-0808">Transferase</keyword>
<dbReference type="EMBL" id="AP019798">
    <property type="protein sequence ID" value="BBL88953.1"/>
    <property type="molecule type" value="Genomic_DNA"/>
</dbReference>
<dbReference type="PROSITE" id="PS51186">
    <property type="entry name" value="GNAT"/>
    <property type="match status" value="1"/>
</dbReference>
<evidence type="ECO:0000313" key="2">
    <source>
        <dbReference type="EMBL" id="BBL88953.1"/>
    </source>
</evidence>
<organism evidence="2 3">
    <name type="scientific">Vibrio rotiferianus</name>
    <dbReference type="NCBI Taxonomy" id="190895"/>
    <lineage>
        <taxon>Bacteria</taxon>
        <taxon>Pseudomonadati</taxon>
        <taxon>Pseudomonadota</taxon>
        <taxon>Gammaproteobacteria</taxon>
        <taxon>Vibrionales</taxon>
        <taxon>Vibrionaceae</taxon>
        <taxon>Vibrio</taxon>
    </lineage>
</organism>
<dbReference type="GO" id="GO:0016747">
    <property type="term" value="F:acyltransferase activity, transferring groups other than amino-acyl groups"/>
    <property type="evidence" value="ECO:0007669"/>
    <property type="project" value="InterPro"/>
</dbReference>
<dbReference type="InterPro" id="IPR000182">
    <property type="entry name" value="GNAT_dom"/>
</dbReference>
<dbReference type="AlphaFoldDB" id="A0A510I5H3"/>